<keyword evidence="2" id="KW-1185">Reference proteome</keyword>
<organism evidence="1 2">
    <name type="scientific">Deinococcus arboris</name>
    <dbReference type="NCBI Taxonomy" id="2682977"/>
    <lineage>
        <taxon>Bacteria</taxon>
        <taxon>Thermotogati</taxon>
        <taxon>Deinococcota</taxon>
        <taxon>Deinococci</taxon>
        <taxon>Deinococcales</taxon>
        <taxon>Deinococcaceae</taxon>
        <taxon>Deinococcus</taxon>
    </lineage>
</organism>
<comment type="caution">
    <text evidence="1">The sequence shown here is derived from an EMBL/GenBank/DDBJ whole genome shotgun (WGS) entry which is preliminary data.</text>
</comment>
<protein>
    <submittedName>
        <fullName evidence="1">Uncharacterized protein</fullName>
    </submittedName>
</protein>
<accession>A0A7C9M9E0</accession>
<evidence type="ECO:0000313" key="1">
    <source>
        <dbReference type="EMBL" id="MVN87623.1"/>
    </source>
</evidence>
<proteinExistence type="predicted"/>
<dbReference type="Proteomes" id="UP000483286">
    <property type="component" value="Unassembled WGS sequence"/>
</dbReference>
<dbReference type="AlphaFoldDB" id="A0A7C9M9E0"/>
<reference evidence="1 2" key="1">
    <citation type="submission" date="2019-12" db="EMBL/GenBank/DDBJ databases">
        <title>Deinococcus sp. HMF7620 Genome sequencing and assembly.</title>
        <authorList>
            <person name="Kang H."/>
            <person name="Kim H."/>
            <person name="Joh K."/>
        </authorList>
    </citation>
    <scope>NUCLEOTIDE SEQUENCE [LARGE SCALE GENOMIC DNA]</scope>
    <source>
        <strain evidence="1 2">HMF7620</strain>
    </source>
</reference>
<dbReference type="RefSeq" id="WP_157459676.1">
    <property type="nucleotide sequence ID" value="NZ_WQLB01000016.1"/>
</dbReference>
<name>A0A7C9M9E0_9DEIO</name>
<dbReference type="EMBL" id="WQLB01000016">
    <property type="protein sequence ID" value="MVN87623.1"/>
    <property type="molecule type" value="Genomic_DNA"/>
</dbReference>
<evidence type="ECO:0000313" key="2">
    <source>
        <dbReference type="Proteomes" id="UP000483286"/>
    </source>
</evidence>
<sequence length="290" mass="33095">MTRPKGPAHTPPAPARIWALLASEASTAVIFRRGPSRWTRLYQWNTRTDEITPGSWFHGRLYEWMSDLSPDGQHLLYVAHNEARRRVRAAAEQFDGERMWSWTALCRPPWVKALGLWNASDYWSGGGVFTDNHVLTINHSAKALKALIEAKGFVVEGVAGDRQRVDTFVIALQRTGWRVTAWPERWRGMGEAHPIVFRKKALELRFISSPRHTRYVRYIWHGPEAVPLLKGASWADLDQQGRLVLAREGRLYARRGSEMNELINLNLHQPLRSPGVPLDAKQSSHQTDPS</sequence>
<gene>
    <name evidence="1" type="ORF">GO986_12685</name>
</gene>